<sequence>MTKWICSQFGAREKYAIPRALQLRGLLKDLYTDIWLKETSPLQAINKRAKGRYNTELKNATVHHYTNYFLFLKIKERLLRRQVEYDVVFDDLLSRDLKKCKDERINFFGYSYSSRKSFKIAKQKGYNTFLGQINPGPKEAEIVIEEYKKFRGGVFKPFVPSKRYWDLWREEISLSDKLIVNSEWSKKLLLEEGISPDKLVVIPLAYEPTAVKVERTFKNVFSKKEPLELLYLGGIGIRKGFHILVDALRDLLPLPVHLNVVGELKGPKELLTNLPANITYHGSVAQQEVSNFYRTSDLFMFPTLSDGFGLTQLEAQAYKLPIVTSMFCAPVISDRRNGIVLQKVDKTSLKEVIQEVLDTPKILEDFSNHSLSLKDFSINRLADSLSSLK</sequence>
<name>A0ABS5VU03_9BACT</name>
<dbReference type="Proteomes" id="UP000772618">
    <property type="component" value="Unassembled WGS sequence"/>
</dbReference>
<evidence type="ECO:0000313" key="3">
    <source>
        <dbReference type="EMBL" id="MBT1704898.1"/>
    </source>
</evidence>
<dbReference type="Gene3D" id="3.40.50.2000">
    <property type="entry name" value="Glycogen Phosphorylase B"/>
    <property type="match status" value="2"/>
</dbReference>
<dbReference type="InterPro" id="IPR001296">
    <property type="entry name" value="Glyco_trans_1"/>
</dbReference>
<dbReference type="RefSeq" id="WP_254154858.1">
    <property type="nucleotide sequence ID" value="NZ_JAHESD010000041.1"/>
</dbReference>
<proteinExistence type="predicted"/>
<dbReference type="EMBL" id="JAHESD010000041">
    <property type="protein sequence ID" value="MBT1704898.1"/>
    <property type="molecule type" value="Genomic_DNA"/>
</dbReference>
<dbReference type="PANTHER" id="PTHR46401:SF2">
    <property type="entry name" value="GLYCOSYLTRANSFERASE WBBK-RELATED"/>
    <property type="match status" value="1"/>
</dbReference>
<keyword evidence="1" id="KW-0808">Transferase</keyword>
<gene>
    <name evidence="3" type="ORF">KK060_16515</name>
</gene>
<dbReference type="SUPFAM" id="SSF53756">
    <property type="entry name" value="UDP-Glycosyltransferase/glycogen phosphorylase"/>
    <property type="match status" value="1"/>
</dbReference>
<reference evidence="3 4" key="1">
    <citation type="submission" date="2021-05" db="EMBL/GenBank/DDBJ databases">
        <title>A Polyphasic approach of four new species of the genus Ohtaekwangia: Ohtaekwangia histidinii sp. nov., Ohtaekwangia cretensis sp. nov., Ohtaekwangia indiensis sp. nov., Ohtaekwangia reichenbachii sp. nov. from diverse environment.</title>
        <authorList>
            <person name="Octaviana S."/>
        </authorList>
    </citation>
    <scope>NUCLEOTIDE SEQUENCE [LARGE SCALE GENOMIC DNA]</scope>
    <source>
        <strain evidence="3 4">PWU20</strain>
    </source>
</reference>
<organism evidence="3 4">
    <name type="scientific">Chryseosolibacter indicus</name>
    <dbReference type="NCBI Taxonomy" id="2782351"/>
    <lineage>
        <taxon>Bacteria</taxon>
        <taxon>Pseudomonadati</taxon>
        <taxon>Bacteroidota</taxon>
        <taxon>Cytophagia</taxon>
        <taxon>Cytophagales</taxon>
        <taxon>Chryseotaleaceae</taxon>
        <taxon>Chryseosolibacter</taxon>
    </lineage>
</organism>
<comment type="caution">
    <text evidence="3">The sequence shown here is derived from an EMBL/GenBank/DDBJ whole genome shotgun (WGS) entry which is preliminary data.</text>
</comment>
<protein>
    <submittedName>
        <fullName evidence="3">Glycosyltransferase family 4 protein</fullName>
    </submittedName>
</protein>
<accession>A0ABS5VU03</accession>
<evidence type="ECO:0000256" key="1">
    <source>
        <dbReference type="ARBA" id="ARBA00022679"/>
    </source>
</evidence>
<dbReference type="CDD" id="cd03801">
    <property type="entry name" value="GT4_PimA-like"/>
    <property type="match status" value="1"/>
</dbReference>
<evidence type="ECO:0000313" key="4">
    <source>
        <dbReference type="Proteomes" id="UP000772618"/>
    </source>
</evidence>
<keyword evidence="4" id="KW-1185">Reference proteome</keyword>
<feature type="domain" description="Glycosyl transferase family 1" evidence="2">
    <location>
        <begin position="215"/>
        <end position="368"/>
    </location>
</feature>
<dbReference type="PANTHER" id="PTHR46401">
    <property type="entry name" value="GLYCOSYLTRANSFERASE WBBK-RELATED"/>
    <property type="match status" value="1"/>
</dbReference>
<evidence type="ECO:0000259" key="2">
    <source>
        <dbReference type="Pfam" id="PF00534"/>
    </source>
</evidence>
<dbReference type="Pfam" id="PF00534">
    <property type="entry name" value="Glycos_transf_1"/>
    <property type="match status" value="1"/>
</dbReference>